<dbReference type="GO" id="GO:0003677">
    <property type="term" value="F:DNA binding"/>
    <property type="evidence" value="ECO:0007669"/>
    <property type="project" value="InterPro"/>
</dbReference>
<gene>
    <name evidence="3" type="ORF">LLJM3_0102</name>
</gene>
<dbReference type="InterPro" id="IPR027417">
    <property type="entry name" value="P-loop_NTPase"/>
</dbReference>
<keyword evidence="3" id="KW-0067">ATP-binding</keyword>
<dbReference type="Pfam" id="PF04851">
    <property type="entry name" value="ResIII"/>
    <property type="match status" value="1"/>
</dbReference>
<dbReference type="InterPro" id="IPR006935">
    <property type="entry name" value="Helicase/UvrB_N"/>
</dbReference>
<evidence type="ECO:0000313" key="4">
    <source>
        <dbReference type="Proteomes" id="UP000192161"/>
    </source>
</evidence>
<dbReference type="RefSeq" id="WP_063284012.1">
    <property type="nucleotide sequence ID" value="NZ_CP015901.2"/>
</dbReference>
<evidence type="ECO:0000256" key="1">
    <source>
        <dbReference type="ARBA" id="ARBA00023236"/>
    </source>
</evidence>
<dbReference type="REBASE" id="196264">
    <property type="entry name" value="LcrJM3II"/>
</dbReference>
<accession>A0AA34XJZ1</accession>
<dbReference type="InterPro" id="IPR029063">
    <property type="entry name" value="SAM-dependent_MTases_sf"/>
</dbReference>
<keyword evidence="1" id="KW-0227">DNA damage</keyword>
<dbReference type="GO" id="GO:0004386">
    <property type="term" value="F:helicase activity"/>
    <property type="evidence" value="ECO:0007669"/>
    <property type="project" value="UniProtKB-KW"/>
</dbReference>
<evidence type="ECO:0000313" key="3">
    <source>
        <dbReference type="EMBL" id="ARE22325.2"/>
    </source>
</evidence>
<dbReference type="EMBL" id="CP015901">
    <property type="protein sequence ID" value="ARE22325.2"/>
    <property type="molecule type" value="Genomic_DNA"/>
</dbReference>
<dbReference type="GO" id="GO:0005524">
    <property type="term" value="F:ATP binding"/>
    <property type="evidence" value="ECO:0007669"/>
    <property type="project" value="InterPro"/>
</dbReference>
<dbReference type="Gene3D" id="3.40.50.300">
    <property type="entry name" value="P-loop containing nucleotide triphosphate hydrolases"/>
    <property type="match status" value="2"/>
</dbReference>
<evidence type="ECO:0000259" key="2">
    <source>
        <dbReference type="SMART" id="SM00487"/>
    </source>
</evidence>
<dbReference type="SUPFAM" id="SSF53335">
    <property type="entry name" value="S-adenosyl-L-methionine-dependent methyltransferases"/>
    <property type="match status" value="1"/>
</dbReference>
<organism evidence="3 4">
    <name type="scientific">Lactococcus lactis subsp. cremoris</name>
    <name type="common">Streptococcus cremoris</name>
    <dbReference type="NCBI Taxonomy" id="1359"/>
    <lineage>
        <taxon>Bacteria</taxon>
        <taxon>Bacillati</taxon>
        <taxon>Bacillota</taxon>
        <taxon>Bacilli</taxon>
        <taxon>Lactobacillales</taxon>
        <taxon>Streptococcaceae</taxon>
        <taxon>Lactococcus</taxon>
    </lineage>
</organism>
<protein>
    <submittedName>
        <fullName evidence="3">DEAD/DEAH box helicase family protein</fullName>
    </submittedName>
</protein>
<dbReference type="InterPro" id="IPR014001">
    <property type="entry name" value="Helicase_ATP-bd"/>
</dbReference>
<keyword evidence="3" id="KW-0547">Nucleotide-binding</keyword>
<keyword evidence="3" id="KW-0347">Helicase</keyword>
<proteinExistence type="predicted"/>
<feature type="domain" description="Helicase ATP-binding" evidence="2">
    <location>
        <begin position="125"/>
        <end position="331"/>
    </location>
</feature>
<dbReference type="GO" id="GO:0009432">
    <property type="term" value="P:SOS response"/>
    <property type="evidence" value="ECO:0007669"/>
    <property type="project" value="UniProtKB-KW"/>
</dbReference>
<name>A0AA34XJZ1_LACLC</name>
<reference evidence="3 4" key="1">
    <citation type="journal article" date="2017" name="BMC Genomics">
        <title>Comparative and functional genomics of the Lactococcus lactis taxon; insights into evolution and niche adaptation.</title>
        <authorList>
            <person name="Kelleher P."/>
            <person name="Bottacini F."/>
            <person name="Mahony J."/>
            <person name="Kilcawley K.N."/>
            <person name="van Sinderen D."/>
        </authorList>
    </citation>
    <scope>NUCLEOTIDE SEQUENCE [LARGE SCALE GENOMIC DNA]</scope>
    <source>
        <strain evidence="3 4">JM3</strain>
    </source>
</reference>
<dbReference type="GO" id="GO:0016787">
    <property type="term" value="F:hydrolase activity"/>
    <property type="evidence" value="ECO:0007669"/>
    <property type="project" value="InterPro"/>
</dbReference>
<keyword evidence="1" id="KW-0742">SOS response</keyword>
<dbReference type="Proteomes" id="UP000192161">
    <property type="component" value="Chromosome"/>
</dbReference>
<dbReference type="AlphaFoldDB" id="A0AA34XJZ1"/>
<dbReference type="SMART" id="SM00487">
    <property type="entry name" value="DEXDc"/>
    <property type="match status" value="1"/>
</dbReference>
<keyword evidence="3" id="KW-0378">Hydrolase</keyword>
<sequence>MMTTIKTTKAIVPQIYAWWTPDIPKYKNWLKIGYTTRTAEQRISEQASQLNIEKKILWHYDARFMNGNGYFDDHVFHDYLTRIKKVPRESGSEWFDYTPDPKKSEQDYQDFVFQKFDQSDEINHQDYQLRAEQKKAVEKTVEYFQNHANSEFLWNAKPRFGKTLSSYDLARKLDAVNVLVVTNRPAIANSWFDDFEKFIAWQTEYLFVSESDSLKDRATLSREEFISNLKDDSRQITFVSLQDLKGSQYFGGGYDKLKWVADTTWDLLIIDEAHEGVDTFKTDKAFNLLNRKQTLHLSGTPFKALATDKFTQEQVYTWSYEDEQTAKKSWNEDENGYNPYESLPTLNLFTYQLSSMMTDKVNQGAQLENEEIPYYFDLNEFFSVGENGKFQYESDVIKFLDCLGTNEKYPFSTEKLRDELKHTFWLLNRVASAKALAKLLKTHPVFSEYEVVIAAGDGKDEAEDNTKNEASLAKVNKAIREHDKTVTLSVGQLTTGITVKPWTAVLMLSDVKSPSLYMQAAFRAQNAYQFEDENGELKRKENAYIFDFAPERTLILFDEFANNLKISTSNGSGTSEERKENIATLLNFLPVIGEDEDGRMIELDAEKVLTIPHQLKAQEVVKHGFMSNFLFANISGIFQAPQIVFDTINQLEPAKEEKKQAKKVELPNITVDKNGEVQPSNEIVINKTYAIFTDEKRVQVEAVVHDVVEQVTEPLGTKATEKFIKDIAQTVAKTAAPDLTTLKTQFEDVRKSDVDRIQKTIETKVAEAVKTNALEFDKKQAEIKRDYEQKVEEAITPTQKAEVLEQQKTDLDDIFADYQAKVQETVTYQVAEAQKEAVNEQEKRQDERKKNSVENDVRDHLRGFSRTIPSFIMAYGDKNLTLNNFDDYTPDDVFLEVTGIEESQFRFLRDGGDYEDHETGGIKHFDGHLFDEIVFNQSIREFLALKEKLGDYFDESHDEDIFDYIPLQKTNQKFTPRKYVKLMVDSLEVENPDIFSDSTKTFFDPYVKSGLYLTEVAKKLYHNEQIIAEFPDENERMKHILEHQVYGAAPTEIIYNIAKNFVYGKFENVKTDNLKRHDFAPDAKDGTMAEKIAELFENGGETK</sequence>
<dbReference type="SUPFAM" id="SSF52540">
    <property type="entry name" value="P-loop containing nucleoside triphosphate hydrolases"/>
    <property type="match status" value="2"/>
</dbReference>